<feature type="domain" description="Glycosyltransferase subfamily 4-like N-terminal" evidence="3">
    <location>
        <begin position="85"/>
        <end position="154"/>
    </location>
</feature>
<dbReference type="InterPro" id="IPR001296">
    <property type="entry name" value="Glyco_trans_1"/>
</dbReference>
<dbReference type="AlphaFoldDB" id="A0A3P4AQD8"/>
<dbReference type="Proteomes" id="UP000279841">
    <property type="component" value="Chromosome"/>
</dbReference>
<gene>
    <name evidence="4" type="primary">mfpsA</name>
    <name evidence="4" type="ORF">TTHN1_01134</name>
</gene>
<evidence type="ECO:0000259" key="3">
    <source>
        <dbReference type="Pfam" id="PF13439"/>
    </source>
</evidence>
<dbReference type="SUPFAM" id="SSF53756">
    <property type="entry name" value="UDP-Glycosyltransferase/glycogen phosphorylase"/>
    <property type="match status" value="1"/>
</dbReference>
<name>A0A3P4AQD8_THETH</name>
<dbReference type="Pfam" id="PF00534">
    <property type="entry name" value="Glycos_transf_1"/>
    <property type="match status" value="1"/>
</dbReference>
<dbReference type="GO" id="GO:0016757">
    <property type="term" value="F:glycosyltransferase activity"/>
    <property type="evidence" value="ECO:0007669"/>
    <property type="project" value="InterPro"/>
</dbReference>
<sequence>MSMMNVVARARIVVNARTLRFPLTGVQRYTLELIRRFREVEQVEPSEKLDGIRGHLWEQFVLPAQLGNRFLFSPSNTGPLIVERQVVTVHDVVPLDHPEWLNPRFAAWYRFLVPRLVRRVRRVITISEFTRTRLLERTGVEPKKIVVIPNGVDVRFHPRSEEEVRKVRNTLGIPTAHYVLSLGSLEPRKNLHRLLQAWERVQEEIPGDVWLVVAGAKGKSLVFREVSFDRLPPRVYLTGHVPDEYLPALYSGALAFAYVSVYEGFGLPPLEAMASGTPPLTGNRTALPEVVGDAGLMVDPYDVEAIAWGLKRLVEDSALREELRNKGLERARQFSWDKTAELTWKVLQEAAQEG</sequence>
<dbReference type="InterPro" id="IPR028098">
    <property type="entry name" value="Glyco_trans_4-like_N"/>
</dbReference>
<dbReference type="PANTHER" id="PTHR46401">
    <property type="entry name" value="GLYCOSYLTRANSFERASE WBBK-RELATED"/>
    <property type="match status" value="1"/>
</dbReference>
<dbReference type="EMBL" id="LR027517">
    <property type="protein sequence ID" value="VCU53365.1"/>
    <property type="molecule type" value="Genomic_DNA"/>
</dbReference>
<evidence type="ECO:0000259" key="2">
    <source>
        <dbReference type="Pfam" id="PF00534"/>
    </source>
</evidence>
<dbReference type="FunFam" id="3.40.50.2000:FF:000119">
    <property type="entry name" value="Glycosyl transferase group 1"/>
    <property type="match status" value="1"/>
</dbReference>
<evidence type="ECO:0000313" key="5">
    <source>
        <dbReference type="Proteomes" id="UP000279841"/>
    </source>
</evidence>
<keyword evidence="1" id="KW-0808">Transferase</keyword>
<dbReference type="Gene3D" id="3.40.50.2000">
    <property type="entry name" value="Glycogen Phosphorylase B"/>
    <property type="match status" value="2"/>
</dbReference>
<evidence type="ECO:0000313" key="4">
    <source>
        <dbReference type="EMBL" id="VCU53365.1"/>
    </source>
</evidence>
<dbReference type="Pfam" id="PF13439">
    <property type="entry name" value="Glyco_transf_4"/>
    <property type="match status" value="1"/>
</dbReference>
<feature type="domain" description="Glycosyl transferase family 1" evidence="2">
    <location>
        <begin position="170"/>
        <end position="328"/>
    </location>
</feature>
<protein>
    <submittedName>
        <fullName evidence="4">Mannosylfructose-phosphate synthase</fullName>
    </submittedName>
</protein>
<proteinExistence type="predicted"/>
<dbReference type="CDD" id="cd03809">
    <property type="entry name" value="GT4_MtfB-like"/>
    <property type="match status" value="1"/>
</dbReference>
<evidence type="ECO:0000256" key="1">
    <source>
        <dbReference type="ARBA" id="ARBA00022679"/>
    </source>
</evidence>
<dbReference type="PANTHER" id="PTHR46401:SF2">
    <property type="entry name" value="GLYCOSYLTRANSFERASE WBBK-RELATED"/>
    <property type="match status" value="1"/>
</dbReference>
<organism evidence="4 5">
    <name type="scientific">Thermus thermophilus</name>
    <dbReference type="NCBI Taxonomy" id="274"/>
    <lineage>
        <taxon>Bacteria</taxon>
        <taxon>Thermotogati</taxon>
        <taxon>Deinococcota</taxon>
        <taxon>Deinococci</taxon>
        <taxon>Thermales</taxon>
        <taxon>Thermaceae</taxon>
        <taxon>Thermus</taxon>
    </lineage>
</organism>
<reference evidence="4 5" key="1">
    <citation type="submission" date="2018-10" db="EMBL/GenBank/DDBJ databases">
        <authorList>
            <person name="Peiro R."/>
            <person name="Begona"/>
            <person name="Cbmso G."/>
            <person name="Lopez M."/>
            <person name="Gonzalez S."/>
            <person name="Sacristan E."/>
            <person name="Castillo E."/>
        </authorList>
    </citation>
    <scope>NUCLEOTIDE SEQUENCE [LARGE SCALE GENOMIC DNA]</scope>
    <source>
        <strain evidence="4">TTHNAR1</strain>
    </source>
</reference>
<dbReference type="GO" id="GO:0009103">
    <property type="term" value="P:lipopolysaccharide biosynthetic process"/>
    <property type="evidence" value="ECO:0007669"/>
    <property type="project" value="TreeGrafter"/>
</dbReference>
<accession>A0A3P4AQD8</accession>